<sequence length="348" mass="39181">MRAPPGDVCEARGSRRPRRNRDKSFFVCSGLDAKEEDMVLVCHSLHQLAVKSDPARPERSGHGGHGNLVTHHTSSDMADPDGELDNDDYEEGSEEAEVFSEDNGSDSDIPRTFTPMPPHLALPLELQRLILSLETSQFQCTWGSYRFVCKAWNEYILELAEKRWIPNAAFHYRGYMTRDSGLNKVLLGGAFEFSRMDGDNAIFASDSSEEHRKAFIKACKATSPPDVEVCMLVHDVQIPGMTVDWDALTITCPWRNLVGRVLAEELRVEEFKKTSYKKLILAAKELRSQGMDGIYAMLDMYANHLDDAYSSVRRERLGYVDKAGDERLKQLRVSASLALLEDEGESVK</sequence>
<evidence type="ECO:0000313" key="3">
    <source>
        <dbReference type="Proteomes" id="UP000636479"/>
    </source>
</evidence>
<gene>
    <name evidence="2" type="ORF">MIND_00324800</name>
</gene>
<accession>A0A8H6T296</accession>
<dbReference type="EMBL" id="JACAZF010000003">
    <property type="protein sequence ID" value="KAF7309540.1"/>
    <property type="molecule type" value="Genomic_DNA"/>
</dbReference>
<feature type="region of interest" description="Disordered" evidence="1">
    <location>
        <begin position="52"/>
        <end position="108"/>
    </location>
</feature>
<dbReference type="OrthoDB" id="2997776at2759"/>
<name>A0A8H6T296_9AGAR</name>
<dbReference type="AlphaFoldDB" id="A0A8H6T296"/>
<evidence type="ECO:0000256" key="1">
    <source>
        <dbReference type="SAM" id="MobiDB-lite"/>
    </source>
</evidence>
<dbReference type="Proteomes" id="UP000636479">
    <property type="component" value="Unassembled WGS sequence"/>
</dbReference>
<organism evidence="2 3">
    <name type="scientific">Mycena indigotica</name>
    <dbReference type="NCBI Taxonomy" id="2126181"/>
    <lineage>
        <taxon>Eukaryota</taxon>
        <taxon>Fungi</taxon>
        <taxon>Dikarya</taxon>
        <taxon>Basidiomycota</taxon>
        <taxon>Agaricomycotina</taxon>
        <taxon>Agaricomycetes</taxon>
        <taxon>Agaricomycetidae</taxon>
        <taxon>Agaricales</taxon>
        <taxon>Marasmiineae</taxon>
        <taxon>Mycenaceae</taxon>
        <taxon>Mycena</taxon>
    </lineage>
</organism>
<evidence type="ECO:0000313" key="2">
    <source>
        <dbReference type="EMBL" id="KAF7309540.1"/>
    </source>
</evidence>
<dbReference type="GeneID" id="59342621"/>
<keyword evidence="3" id="KW-1185">Reference proteome</keyword>
<feature type="compositionally biased region" description="Acidic residues" evidence="1">
    <location>
        <begin position="78"/>
        <end position="105"/>
    </location>
</feature>
<reference evidence="2" key="1">
    <citation type="submission" date="2020-05" db="EMBL/GenBank/DDBJ databases">
        <title>Mycena genomes resolve the evolution of fungal bioluminescence.</title>
        <authorList>
            <person name="Tsai I.J."/>
        </authorList>
    </citation>
    <scope>NUCLEOTIDE SEQUENCE</scope>
    <source>
        <strain evidence="2">171206Taipei</strain>
    </source>
</reference>
<dbReference type="RefSeq" id="XP_037222990.1">
    <property type="nucleotide sequence ID" value="XM_037360105.1"/>
</dbReference>
<feature type="region of interest" description="Disordered" evidence="1">
    <location>
        <begin position="1"/>
        <end position="21"/>
    </location>
</feature>
<comment type="caution">
    <text evidence="2">The sequence shown here is derived from an EMBL/GenBank/DDBJ whole genome shotgun (WGS) entry which is preliminary data.</text>
</comment>
<protein>
    <submittedName>
        <fullName evidence="2">Uncharacterized protein</fullName>
    </submittedName>
</protein>
<proteinExistence type="predicted"/>